<protein>
    <submittedName>
        <fullName evidence="1">Uncharacterized protein</fullName>
    </submittedName>
</protein>
<comment type="caution">
    <text evidence="1">The sequence shown here is derived from an EMBL/GenBank/DDBJ whole genome shotgun (WGS) entry which is preliminary data.</text>
</comment>
<proteinExistence type="predicted"/>
<organism evidence="1 2">
    <name type="scientific">Pseudocercospora musae</name>
    <dbReference type="NCBI Taxonomy" id="113226"/>
    <lineage>
        <taxon>Eukaryota</taxon>
        <taxon>Fungi</taxon>
        <taxon>Dikarya</taxon>
        <taxon>Ascomycota</taxon>
        <taxon>Pezizomycotina</taxon>
        <taxon>Dothideomycetes</taxon>
        <taxon>Dothideomycetidae</taxon>
        <taxon>Mycosphaerellales</taxon>
        <taxon>Mycosphaerellaceae</taxon>
        <taxon>Pseudocercospora</taxon>
    </lineage>
</organism>
<dbReference type="AlphaFoldDB" id="A0A139IFX8"/>
<evidence type="ECO:0000313" key="2">
    <source>
        <dbReference type="Proteomes" id="UP000073492"/>
    </source>
</evidence>
<keyword evidence="2" id="KW-1185">Reference proteome</keyword>
<accession>A0A139IFX8</accession>
<evidence type="ECO:0000313" key="1">
    <source>
        <dbReference type="EMBL" id="KXT13604.1"/>
    </source>
</evidence>
<sequence>MQHSNSELAALIDTRGPIYKEGELDLSKIMTFDFCSSIREPLVANQVDTQLNAHNGITTSSSKTQGPLPSPAVDRILNPPALLRLRHGSMNIRQVPNMIGSRYMSRTIQEPIVVSKFRPILAVVGMLDVLCIMLEQAQNVLHGQVTHTLSTAFDGSVGELSFLFLKLEDALFNGLANGESEDFDVDCLIETMDAVDGLFFDERVPERLDDDDSAGCCQIKAKRATLEGAEEDASLSVVAKTVE</sequence>
<dbReference type="Proteomes" id="UP000073492">
    <property type="component" value="Unassembled WGS sequence"/>
</dbReference>
<gene>
    <name evidence="1" type="ORF">AC579_9772</name>
</gene>
<reference evidence="1 2" key="1">
    <citation type="submission" date="2015-07" db="EMBL/GenBank/DDBJ databases">
        <title>Comparative genomics of the Sigatoka disease complex on banana suggests a link between parallel evolutionary changes in Pseudocercospora fijiensis and Pseudocercospora eumusae and increased virulence on the banana host.</title>
        <authorList>
            <person name="Chang T.-C."/>
            <person name="Salvucci A."/>
            <person name="Crous P.W."/>
            <person name="Stergiopoulos I."/>
        </authorList>
    </citation>
    <scope>NUCLEOTIDE SEQUENCE [LARGE SCALE GENOMIC DNA]</scope>
    <source>
        <strain evidence="1 2">CBS 116634</strain>
    </source>
</reference>
<dbReference type="EMBL" id="LFZO01000109">
    <property type="protein sequence ID" value="KXT13604.1"/>
    <property type="molecule type" value="Genomic_DNA"/>
</dbReference>
<name>A0A139IFX8_9PEZI</name>
<dbReference type="OrthoDB" id="6119954at2759"/>